<dbReference type="Proteomes" id="UP000070516">
    <property type="component" value="Chromosome"/>
</dbReference>
<dbReference type="Gene3D" id="2.60.40.1090">
    <property type="entry name" value="Fimbrial-type adhesion domain"/>
    <property type="match status" value="1"/>
</dbReference>
<dbReference type="GO" id="GO:0009289">
    <property type="term" value="C:pilus"/>
    <property type="evidence" value="ECO:0007669"/>
    <property type="project" value="UniProtKB-SubCell"/>
</dbReference>
<name>A0A127I4R9_PSEAZ</name>
<feature type="chain" id="PRO_5007449253" evidence="5">
    <location>
        <begin position="26"/>
        <end position="354"/>
    </location>
</feature>
<comment type="similarity">
    <text evidence="2">Belongs to the fimbrial protein family.</text>
</comment>
<dbReference type="InterPro" id="IPR000259">
    <property type="entry name" value="Adhesion_dom_fimbrial"/>
</dbReference>
<dbReference type="Pfam" id="PF00419">
    <property type="entry name" value="Fimbrial"/>
    <property type="match status" value="1"/>
</dbReference>
<dbReference type="GO" id="GO:0043709">
    <property type="term" value="P:cell adhesion involved in single-species biofilm formation"/>
    <property type="evidence" value="ECO:0007669"/>
    <property type="project" value="TreeGrafter"/>
</dbReference>
<feature type="domain" description="Fimbrial-type adhesion" evidence="6">
    <location>
        <begin position="193"/>
        <end position="353"/>
    </location>
</feature>
<protein>
    <submittedName>
        <fullName evidence="7">Pilus assembly protein FimA</fullName>
    </submittedName>
</protein>
<evidence type="ECO:0000256" key="4">
    <source>
        <dbReference type="ARBA" id="ARBA00023263"/>
    </source>
</evidence>
<evidence type="ECO:0000259" key="6">
    <source>
        <dbReference type="Pfam" id="PF00419"/>
    </source>
</evidence>
<evidence type="ECO:0000256" key="3">
    <source>
        <dbReference type="ARBA" id="ARBA00022729"/>
    </source>
</evidence>
<accession>A0A127I4R9</accession>
<dbReference type="RefSeq" id="WP_061449093.1">
    <property type="nucleotide sequence ID" value="NZ_CP014546.1"/>
</dbReference>
<dbReference type="PANTHER" id="PTHR33420">
    <property type="entry name" value="FIMBRIAL SUBUNIT ELFA-RELATED"/>
    <property type="match status" value="1"/>
</dbReference>
<evidence type="ECO:0000313" key="7">
    <source>
        <dbReference type="EMBL" id="AMN81864.1"/>
    </source>
</evidence>
<keyword evidence="4" id="KW-0281">Fimbrium</keyword>
<gene>
    <name evidence="7" type="ORF">AYR47_27740</name>
</gene>
<dbReference type="InterPro" id="IPR050263">
    <property type="entry name" value="Bact_Fimbrial_Adh_Pro"/>
</dbReference>
<sequence>MNIKSTLAQYFAVSALALAASPAMAACTWDSGNGTPKQLTLAAGTVFAPRDVPIGTTLNNNAPIRTVPFNDRLVCGLVARYATTLIGPVATNIPVDVVRVPASSLLQTNVPGIGVAIYMTGFATPWQGQADNPSRFVPFELNLNISYALSGMSGALMRYALIKTGDIAPGTHTINQLVAKGDSDRGHIFDLTFTATVTVAGCSMPTAPGDQITVPMGTWEKRVFNGKNSTTPAQPFAITLNSCIAGSNYPSNANGYFNGNYANIQIDGNKTSNILDAANGILSLSSDSTAQGVAIQVLRNDNTPMNLGQPVRLTQIVNGTTTVPLKARYIQTADGPTPTPGSANGYASFSVTYR</sequence>
<keyword evidence="3 5" id="KW-0732">Signal</keyword>
<dbReference type="PROSITE" id="PS51257">
    <property type="entry name" value="PROKAR_LIPOPROTEIN"/>
    <property type="match status" value="1"/>
</dbReference>
<dbReference type="InterPro" id="IPR036937">
    <property type="entry name" value="Adhesion_dom_fimbrial_sf"/>
</dbReference>
<evidence type="ECO:0000256" key="2">
    <source>
        <dbReference type="ARBA" id="ARBA00006671"/>
    </source>
</evidence>
<dbReference type="SUPFAM" id="SSF49401">
    <property type="entry name" value="Bacterial adhesins"/>
    <property type="match status" value="1"/>
</dbReference>
<dbReference type="InterPro" id="IPR008966">
    <property type="entry name" value="Adhesion_dom_sf"/>
</dbReference>
<organism evidence="7 8">
    <name type="scientific">Pseudomonas azotoformans</name>
    <dbReference type="NCBI Taxonomy" id="47878"/>
    <lineage>
        <taxon>Bacteria</taxon>
        <taxon>Pseudomonadati</taxon>
        <taxon>Pseudomonadota</taxon>
        <taxon>Gammaproteobacteria</taxon>
        <taxon>Pseudomonadales</taxon>
        <taxon>Pseudomonadaceae</taxon>
        <taxon>Pseudomonas</taxon>
    </lineage>
</organism>
<evidence type="ECO:0000256" key="1">
    <source>
        <dbReference type="ARBA" id="ARBA00004561"/>
    </source>
</evidence>
<dbReference type="KEGG" id="pazo:AYR47_27740"/>
<dbReference type="PANTHER" id="PTHR33420:SF3">
    <property type="entry name" value="FIMBRIAL SUBUNIT ELFA"/>
    <property type="match status" value="1"/>
</dbReference>
<proteinExistence type="inferred from homology"/>
<dbReference type="EMBL" id="CP014546">
    <property type="protein sequence ID" value="AMN81864.1"/>
    <property type="molecule type" value="Genomic_DNA"/>
</dbReference>
<evidence type="ECO:0000313" key="8">
    <source>
        <dbReference type="Proteomes" id="UP000070516"/>
    </source>
</evidence>
<evidence type="ECO:0000256" key="5">
    <source>
        <dbReference type="SAM" id="SignalP"/>
    </source>
</evidence>
<feature type="signal peptide" evidence="5">
    <location>
        <begin position="1"/>
        <end position="25"/>
    </location>
</feature>
<dbReference type="AlphaFoldDB" id="A0A127I4R9"/>
<reference evidence="7 8" key="1">
    <citation type="submission" date="2016-02" db="EMBL/GenBank/DDBJ databases">
        <title>Complete genome sequence of Pseudomonas azotoformans S4.</title>
        <authorList>
            <person name="Fang Y."/>
            <person name="Wu L."/>
            <person name="Feng G."/>
        </authorList>
    </citation>
    <scope>NUCLEOTIDE SEQUENCE [LARGE SCALE GENOMIC DNA]</scope>
    <source>
        <strain evidence="7 8">S4</strain>
    </source>
</reference>
<dbReference type="Gene3D" id="2.60.40.3310">
    <property type="match status" value="1"/>
</dbReference>
<comment type="subcellular location">
    <subcellularLocation>
        <location evidence="1">Fimbrium</location>
    </subcellularLocation>
</comment>